<dbReference type="Proteomes" id="UP000070700">
    <property type="component" value="Unassembled WGS sequence"/>
</dbReference>
<dbReference type="AlphaFoldDB" id="A0A194XPD6"/>
<feature type="compositionally biased region" description="Low complexity" evidence="1">
    <location>
        <begin position="18"/>
        <end position="28"/>
    </location>
</feature>
<dbReference type="RefSeq" id="XP_018076289.1">
    <property type="nucleotide sequence ID" value="XM_018207175.1"/>
</dbReference>
<feature type="region of interest" description="Disordered" evidence="1">
    <location>
        <begin position="75"/>
        <end position="136"/>
    </location>
</feature>
<feature type="region of interest" description="Disordered" evidence="1">
    <location>
        <begin position="1"/>
        <end position="42"/>
    </location>
</feature>
<gene>
    <name evidence="2" type="ORF">LY89DRAFT_389625</name>
</gene>
<evidence type="ECO:0000256" key="1">
    <source>
        <dbReference type="SAM" id="MobiDB-lite"/>
    </source>
</evidence>
<keyword evidence="3" id="KW-1185">Reference proteome</keyword>
<evidence type="ECO:0000313" key="2">
    <source>
        <dbReference type="EMBL" id="KUJ21934.1"/>
    </source>
</evidence>
<sequence length="136" mass="15682">MTQRESSPRRSRTIHNPSQSRSSSLRRSPTNQASGLNINKMVEPKNIVHIIEILGVVACAHHFWPKGITYGEQEDWEKAHRKRHEHGSKSKSKSRSGSGSGSSGSESRRRSTRDDRRYEDEYDERPRYSRLASSRY</sequence>
<dbReference type="KEGG" id="psco:LY89DRAFT_389625"/>
<accession>A0A194XPD6</accession>
<dbReference type="STRING" id="149040.A0A194XPD6"/>
<organism evidence="2 3">
    <name type="scientific">Mollisia scopiformis</name>
    <name type="common">Conifer needle endophyte fungus</name>
    <name type="synonym">Phialocephala scopiformis</name>
    <dbReference type="NCBI Taxonomy" id="149040"/>
    <lineage>
        <taxon>Eukaryota</taxon>
        <taxon>Fungi</taxon>
        <taxon>Dikarya</taxon>
        <taxon>Ascomycota</taxon>
        <taxon>Pezizomycotina</taxon>
        <taxon>Leotiomycetes</taxon>
        <taxon>Helotiales</taxon>
        <taxon>Mollisiaceae</taxon>
        <taxon>Mollisia</taxon>
    </lineage>
</organism>
<protein>
    <submittedName>
        <fullName evidence="2">Uncharacterized protein</fullName>
    </submittedName>
</protein>
<name>A0A194XPD6_MOLSC</name>
<dbReference type="GeneID" id="28816901"/>
<evidence type="ECO:0000313" key="3">
    <source>
        <dbReference type="Proteomes" id="UP000070700"/>
    </source>
</evidence>
<feature type="compositionally biased region" description="Basic residues" evidence="1">
    <location>
        <begin position="79"/>
        <end position="94"/>
    </location>
</feature>
<dbReference type="InParanoid" id="A0A194XPD6"/>
<reference evidence="2 3" key="1">
    <citation type="submission" date="2015-10" db="EMBL/GenBank/DDBJ databases">
        <title>Full genome of DAOMC 229536 Phialocephala scopiformis, a fungal endophyte of spruce producing the potent anti-insectan compound rugulosin.</title>
        <authorList>
            <consortium name="DOE Joint Genome Institute"/>
            <person name="Walker A.K."/>
            <person name="Frasz S.L."/>
            <person name="Seifert K.A."/>
            <person name="Miller J.D."/>
            <person name="Mondo S.J."/>
            <person name="Labutti K."/>
            <person name="Lipzen A."/>
            <person name="Dockter R."/>
            <person name="Kennedy M."/>
            <person name="Grigoriev I.V."/>
            <person name="Spatafora J.W."/>
        </authorList>
    </citation>
    <scope>NUCLEOTIDE SEQUENCE [LARGE SCALE GENOMIC DNA]</scope>
    <source>
        <strain evidence="2 3">CBS 120377</strain>
    </source>
</reference>
<proteinExistence type="predicted"/>
<dbReference type="OrthoDB" id="3556635at2759"/>
<feature type="compositionally biased region" description="Basic and acidic residues" evidence="1">
    <location>
        <begin position="106"/>
        <end position="127"/>
    </location>
</feature>
<dbReference type="EMBL" id="KQ947407">
    <property type="protein sequence ID" value="KUJ21934.1"/>
    <property type="molecule type" value="Genomic_DNA"/>
</dbReference>